<organism evidence="2 3">
    <name type="scientific">Virgisporangium ochraceum</name>
    <dbReference type="NCBI Taxonomy" id="65505"/>
    <lineage>
        <taxon>Bacteria</taxon>
        <taxon>Bacillati</taxon>
        <taxon>Actinomycetota</taxon>
        <taxon>Actinomycetes</taxon>
        <taxon>Micromonosporales</taxon>
        <taxon>Micromonosporaceae</taxon>
        <taxon>Virgisporangium</taxon>
    </lineage>
</organism>
<gene>
    <name evidence="2" type="ORF">Voc01_103420</name>
</gene>
<comment type="caution">
    <text evidence="2">The sequence shown here is derived from an EMBL/GenBank/DDBJ whole genome shotgun (WGS) entry which is preliminary data.</text>
</comment>
<name>A0A8J4A8Q9_9ACTN</name>
<keyword evidence="3" id="KW-1185">Reference proteome</keyword>
<dbReference type="EMBL" id="BOPH01000157">
    <property type="protein sequence ID" value="GIJ75425.1"/>
    <property type="molecule type" value="Genomic_DNA"/>
</dbReference>
<dbReference type="AlphaFoldDB" id="A0A8J4A8Q9"/>
<protein>
    <submittedName>
        <fullName evidence="2">Uncharacterized protein</fullName>
    </submittedName>
</protein>
<feature type="region of interest" description="Disordered" evidence="1">
    <location>
        <begin position="1"/>
        <end position="41"/>
    </location>
</feature>
<reference evidence="2" key="1">
    <citation type="submission" date="2021-01" db="EMBL/GenBank/DDBJ databases">
        <title>Whole genome shotgun sequence of Virgisporangium ochraceum NBRC 16418.</title>
        <authorList>
            <person name="Komaki H."/>
            <person name="Tamura T."/>
        </authorList>
    </citation>
    <scope>NUCLEOTIDE SEQUENCE</scope>
    <source>
        <strain evidence="2">NBRC 16418</strain>
    </source>
</reference>
<dbReference type="Proteomes" id="UP000635606">
    <property type="component" value="Unassembled WGS sequence"/>
</dbReference>
<sequence>MTPPSTDQPTTQAAGDGALAVGPSDIRPDLDPDGAGYPGGGARAGDIQGLLIFLRWVESTAEQWGLARGSVEDVRSAWRAVCGRLDVPDDSPVVDVDIDVLAERCRQDGMRLSSVGSYQARMRTGRGWYLEWLAGRPDWRRRRASRRYSRLAAPQPASEPARRTIDIPVRPDAVVTVSMPADLRPAEADIVHALLLNMIRSGAGD</sequence>
<accession>A0A8J4A8Q9</accession>
<evidence type="ECO:0000256" key="1">
    <source>
        <dbReference type="SAM" id="MobiDB-lite"/>
    </source>
</evidence>
<dbReference type="RefSeq" id="WP_203935187.1">
    <property type="nucleotide sequence ID" value="NZ_BOPH01000157.1"/>
</dbReference>
<feature type="compositionally biased region" description="Polar residues" evidence="1">
    <location>
        <begin position="1"/>
        <end position="13"/>
    </location>
</feature>
<evidence type="ECO:0000313" key="2">
    <source>
        <dbReference type="EMBL" id="GIJ75425.1"/>
    </source>
</evidence>
<proteinExistence type="predicted"/>
<evidence type="ECO:0000313" key="3">
    <source>
        <dbReference type="Proteomes" id="UP000635606"/>
    </source>
</evidence>